<dbReference type="PANTHER" id="PTHR43674:SF2">
    <property type="entry name" value="BETA-UREIDOPROPIONASE"/>
    <property type="match status" value="1"/>
</dbReference>
<evidence type="ECO:0000256" key="1">
    <source>
        <dbReference type="ARBA" id="ARBA00022801"/>
    </source>
</evidence>
<dbReference type="OrthoDB" id="9799210at2"/>
<keyword evidence="1" id="KW-0378">Hydrolase</keyword>
<dbReference type="eggNOG" id="COG0388">
    <property type="taxonomic scope" value="Bacteria"/>
</dbReference>
<evidence type="ECO:0000313" key="4">
    <source>
        <dbReference type="Proteomes" id="UP000008721"/>
    </source>
</evidence>
<dbReference type="InterPro" id="IPR003010">
    <property type="entry name" value="C-N_Hydrolase"/>
</dbReference>
<dbReference type="HOGENOM" id="CLU_030130_3_6_7"/>
<dbReference type="Proteomes" id="UP000008721">
    <property type="component" value="Chromosome"/>
</dbReference>
<evidence type="ECO:0000259" key="2">
    <source>
        <dbReference type="PROSITE" id="PS50263"/>
    </source>
</evidence>
<name>E4U1K0_SULKY</name>
<dbReference type="EMBL" id="CP002355">
    <property type="protein sequence ID" value="ADR33436.1"/>
    <property type="molecule type" value="Genomic_DNA"/>
</dbReference>
<proteinExistence type="predicted"/>
<dbReference type="Pfam" id="PF00795">
    <property type="entry name" value="CN_hydrolase"/>
    <property type="match status" value="1"/>
</dbReference>
<dbReference type="PANTHER" id="PTHR43674">
    <property type="entry name" value="NITRILASE C965.09-RELATED"/>
    <property type="match status" value="1"/>
</dbReference>
<dbReference type="PROSITE" id="PS50263">
    <property type="entry name" value="CN_HYDROLASE"/>
    <property type="match status" value="1"/>
</dbReference>
<feature type="domain" description="CN hydrolase" evidence="2">
    <location>
        <begin position="1"/>
        <end position="241"/>
    </location>
</feature>
<dbReference type="KEGG" id="sku:Sulku_0770"/>
<gene>
    <name evidence="3" type="ordered locus">Sulku_0770</name>
</gene>
<dbReference type="SUPFAM" id="SSF56317">
    <property type="entry name" value="Carbon-nitrogen hydrolase"/>
    <property type="match status" value="1"/>
</dbReference>
<dbReference type="RefSeq" id="WP_013459633.1">
    <property type="nucleotide sequence ID" value="NC_014762.1"/>
</dbReference>
<organism evidence="3 4">
    <name type="scientific">Sulfuricurvum kujiense (strain ATCC BAA-921 / DSM 16994 / JCM 11577 / YK-1)</name>
    <dbReference type="NCBI Taxonomy" id="709032"/>
    <lineage>
        <taxon>Bacteria</taxon>
        <taxon>Pseudomonadati</taxon>
        <taxon>Campylobacterota</taxon>
        <taxon>Epsilonproteobacteria</taxon>
        <taxon>Campylobacterales</taxon>
        <taxon>Sulfurimonadaceae</taxon>
        <taxon>Sulfuricurvum</taxon>
    </lineage>
</organism>
<evidence type="ECO:0000313" key="3">
    <source>
        <dbReference type="EMBL" id="ADR33436.1"/>
    </source>
</evidence>
<dbReference type="InterPro" id="IPR050345">
    <property type="entry name" value="Aliph_Amidase/BUP"/>
</dbReference>
<sequence length="252" mass="28077">MKVALIQSAPKLSRSNLADVLALVESNKSADVVVFPELALSGYLLQDKLYEDAWKIDELDDLKKASEACDIVIGAALWDEGHVYNSALYFSQGQLLHIHHKNHLPTYGMFEEGRYFSAGNEIISFQTPHGNAVMVICEDVWRAETMAEIAASDAEVVYVLAASPARDFTEEGISIESQWDALLKSTALLSHNYVVFVNRVGFEDGLGFWGGSRVISPMGKIEQRLSLFECEEKICSLDGRLKKLGRYLVKNR</sequence>
<dbReference type="GO" id="GO:0033388">
    <property type="term" value="P:putrescine biosynthetic process from arginine"/>
    <property type="evidence" value="ECO:0007669"/>
    <property type="project" value="TreeGrafter"/>
</dbReference>
<dbReference type="STRING" id="709032.Sulku_0770"/>
<keyword evidence="4" id="KW-1185">Reference proteome</keyword>
<dbReference type="AlphaFoldDB" id="E4U1K0"/>
<dbReference type="Gene3D" id="3.60.110.10">
    <property type="entry name" value="Carbon-nitrogen hydrolase"/>
    <property type="match status" value="1"/>
</dbReference>
<dbReference type="GO" id="GO:0050126">
    <property type="term" value="F:N-carbamoylputrescine amidase activity"/>
    <property type="evidence" value="ECO:0007669"/>
    <property type="project" value="TreeGrafter"/>
</dbReference>
<reference evidence="3 4" key="1">
    <citation type="journal article" date="2012" name="Stand. Genomic Sci.">
        <title>Complete genome sequence of the sulfur compounds oxidizing chemolithoautotroph Sulfuricurvum kujiense type strain (YK-1(T)).</title>
        <authorList>
            <person name="Han C."/>
            <person name="Kotsyurbenko O."/>
            <person name="Chertkov O."/>
            <person name="Held B."/>
            <person name="Lapidus A."/>
            <person name="Nolan M."/>
            <person name="Lucas S."/>
            <person name="Hammon N."/>
            <person name="Deshpande S."/>
            <person name="Cheng J.F."/>
            <person name="Tapia R."/>
            <person name="Goodwin L.A."/>
            <person name="Pitluck S."/>
            <person name="Liolios K."/>
            <person name="Pagani I."/>
            <person name="Ivanova N."/>
            <person name="Mavromatis K."/>
            <person name="Mikhailova N."/>
            <person name="Pati A."/>
            <person name="Chen A."/>
            <person name="Palaniappan K."/>
            <person name="Land M."/>
            <person name="Hauser L."/>
            <person name="Chang Y.J."/>
            <person name="Jeffries C.D."/>
            <person name="Brambilla E.M."/>
            <person name="Rohde M."/>
            <person name="Spring S."/>
            <person name="Sikorski J."/>
            <person name="Goker M."/>
            <person name="Woyke T."/>
            <person name="Bristow J."/>
            <person name="Eisen J.A."/>
            <person name="Markowitz V."/>
            <person name="Hugenholtz P."/>
            <person name="Kyrpides N.C."/>
            <person name="Klenk H.P."/>
            <person name="Detter J.C."/>
        </authorList>
    </citation>
    <scope>NUCLEOTIDE SEQUENCE [LARGE SCALE GENOMIC DNA]</scope>
    <source>
        <strain evidence="4">ATCC BAA-921 / DSM 16994 / JCM 11577 / YK-1</strain>
    </source>
</reference>
<protein>
    <submittedName>
        <fullName evidence="3">Nitrilase/cyanide hydratase and apolipoprotein N-acyltransferase</fullName>
    </submittedName>
</protein>
<accession>E4U1K0</accession>
<dbReference type="InterPro" id="IPR036526">
    <property type="entry name" value="C-N_Hydrolase_sf"/>
</dbReference>